<accession>A0AA86QUZ2</accession>
<dbReference type="EMBL" id="CATOUU010000981">
    <property type="protein sequence ID" value="CAI9964643.1"/>
    <property type="molecule type" value="Genomic_DNA"/>
</dbReference>
<keyword evidence="3" id="KW-1185">Reference proteome</keyword>
<organism evidence="1">
    <name type="scientific">Hexamita inflata</name>
    <dbReference type="NCBI Taxonomy" id="28002"/>
    <lineage>
        <taxon>Eukaryota</taxon>
        <taxon>Metamonada</taxon>
        <taxon>Diplomonadida</taxon>
        <taxon>Hexamitidae</taxon>
        <taxon>Hexamitinae</taxon>
        <taxon>Hexamita</taxon>
    </lineage>
</organism>
<proteinExistence type="predicted"/>
<dbReference type="AlphaFoldDB" id="A0AA86QUZ2"/>
<dbReference type="EMBL" id="CAXDID020000165">
    <property type="protein sequence ID" value="CAL6045684.1"/>
    <property type="molecule type" value="Genomic_DNA"/>
</dbReference>
<sequence>MNNNIIIENHTTPPNVVLKQEKIQELTNLIQEPQVPLSTVLINKLLRAQPKSVAQSLLNCSQPEPKIDQASFPKPTSLVDLRNIQRLSNTKPTLDFKKAEYEYAFSTNISVYVKKILRALEVEGETAELVLPLPAPLQNVNATNLSEFMQLFIQDKIQALLEEEDVDMGYEHALTFTNAMTKYISSIKHPKMNTFDVQQFKTATQLIVKRQTLVKLLEDEAKYQKMSQVTPFSPQEIQPAKLVSEEQMSQMCSRLHADYKRNNQKLLERQRMKYEEELTNCTFKPAISAESRLYESDPSYGVDCFVEKRQIELKKIQENKIVRILNQIIEEAENFNIKLTDQFLMEVKQDLEATNNTTIQRDIQKKISDQLQVKYQELEKQNYHKKVKTGEIKKIKLNFEPNENTMVQTQLNKSRTYQNTLTNTVRAKQEKEEKAQEKWNAIESKINKANLRAEIFKEFRKNAIDLKIVEQRWGAEGLEAVLGQSAEQITEQEKSGVVTLYNCWK</sequence>
<protein>
    <submittedName>
        <fullName evidence="1">Uncharacterized protein</fullName>
    </submittedName>
</protein>
<reference evidence="1" key="1">
    <citation type="submission" date="2023-06" db="EMBL/GenBank/DDBJ databases">
        <authorList>
            <person name="Kurt Z."/>
        </authorList>
    </citation>
    <scope>NUCLEOTIDE SEQUENCE</scope>
</reference>
<reference evidence="2 3" key="2">
    <citation type="submission" date="2024-07" db="EMBL/GenBank/DDBJ databases">
        <authorList>
            <person name="Akdeniz Z."/>
        </authorList>
    </citation>
    <scope>NUCLEOTIDE SEQUENCE [LARGE SCALE GENOMIC DNA]</scope>
</reference>
<gene>
    <name evidence="2" type="ORF">HINF_LOCUS41272</name>
    <name evidence="1" type="ORF">HINF_LOCUS52288</name>
</gene>
<evidence type="ECO:0000313" key="3">
    <source>
        <dbReference type="Proteomes" id="UP001642409"/>
    </source>
</evidence>
<evidence type="ECO:0000313" key="1">
    <source>
        <dbReference type="EMBL" id="CAI9964643.1"/>
    </source>
</evidence>
<comment type="caution">
    <text evidence="1">The sequence shown here is derived from an EMBL/GenBank/DDBJ whole genome shotgun (WGS) entry which is preliminary data.</text>
</comment>
<evidence type="ECO:0000313" key="2">
    <source>
        <dbReference type="EMBL" id="CAL6045684.1"/>
    </source>
</evidence>
<name>A0AA86QUZ2_9EUKA</name>
<dbReference type="Proteomes" id="UP001642409">
    <property type="component" value="Unassembled WGS sequence"/>
</dbReference>